<comment type="caution">
    <text evidence="2">The sequence shown here is derived from an EMBL/GenBank/DDBJ whole genome shotgun (WGS) entry which is preliminary data.</text>
</comment>
<sequence length="185" mass="19772">MLKALLPHIAVATCCGVGSVAAQAHVDIARSSVTATLTQMNVPVDGRFRRFDANIAFDPAHPEAAAASIDVNTASYDLGDDSFNSEARNKEWFESAVYPRATFRSTSVKGAGKNAVDVAGQLTVKGAMVNVVVRVTFSHQGNDEVFDGTLPIRRSQFKLGTGEWADSSVVSDTVKVQFHIVNTSQ</sequence>
<feature type="domain" description="Lipid/polyisoprenoid-binding YceI-like" evidence="1">
    <location>
        <begin position="23"/>
        <end position="183"/>
    </location>
</feature>
<evidence type="ECO:0000313" key="3">
    <source>
        <dbReference type="Proteomes" id="UP000602004"/>
    </source>
</evidence>
<dbReference type="PANTHER" id="PTHR34406">
    <property type="entry name" value="PROTEIN YCEI"/>
    <property type="match status" value="1"/>
</dbReference>
<dbReference type="PANTHER" id="PTHR34406:SF1">
    <property type="entry name" value="PROTEIN YCEI"/>
    <property type="match status" value="1"/>
</dbReference>
<dbReference type="RefSeq" id="WP_115783034.1">
    <property type="nucleotide sequence ID" value="NZ_BMHL01000002.1"/>
</dbReference>
<protein>
    <submittedName>
        <fullName evidence="2">Polyisoprenoid-binding protein</fullName>
    </submittedName>
</protein>
<dbReference type="InterPro" id="IPR007372">
    <property type="entry name" value="Lipid/polyisoprenoid-bd_YceI"/>
</dbReference>
<dbReference type="Gene3D" id="2.40.128.110">
    <property type="entry name" value="Lipid/polyisoprenoid-binding, YceI-like"/>
    <property type="match status" value="1"/>
</dbReference>
<reference evidence="3" key="1">
    <citation type="journal article" date="2019" name="Int. J. Syst. Evol. Microbiol.">
        <title>The Global Catalogue of Microorganisms (GCM) 10K type strain sequencing project: providing services to taxonomists for standard genome sequencing and annotation.</title>
        <authorList>
            <consortium name="The Broad Institute Genomics Platform"/>
            <consortium name="The Broad Institute Genome Sequencing Center for Infectious Disease"/>
            <person name="Wu L."/>
            <person name="Ma J."/>
        </authorList>
    </citation>
    <scope>NUCLEOTIDE SEQUENCE [LARGE SCALE GENOMIC DNA]</scope>
    <source>
        <strain evidence="3">CGMCC 1.15103</strain>
    </source>
</reference>
<gene>
    <name evidence="2" type="ORF">GCM10011400_11220</name>
</gene>
<organism evidence="2 3">
    <name type="scientific">Paraburkholderia caffeinilytica</name>
    <dbReference type="NCBI Taxonomy" id="1761016"/>
    <lineage>
        <taxon>Bacteria</taxon>
        <taxon>Pseudomonadati</taxon>
        <taxon>Pseudomonadota</taxon>
        <taxon>Betaproteobacteria</taxon>
        <taxon>Burkholderiales</taxon>
        <taxon>Burkholderiaceae</taxon>
        <taxon>Paraburkholderia</taxon>
    </lineage>
</organism>
<dbReference type="SMART" id="SM00867">
    <property type="entry name" value="YceI"/>
    <property type="match status" value="1"/>
</dbReference>
<dbReference type="InterPro" id="IPR036761">
    <property type="entry name" value="TTHA0802/YceI-like_sf"/>
</dbReference>
<keyword evidence="3" id="KW-1185">Reference proteome</keyword>
<proteinExistence type="predicted"/>
<evidence type="ECO:0000259" key="1">
    <source>
        <dbReference type="SMART" id="SM00867"/>
    </source>
</evidence>
<name>A0ABQ1LTQ0_9BURK</name>
<evidence type="ECO:0000313" key="2">
    <source>
        <dbReference type="EMBL" id="GGC26562.1"/>
    </source>
</evidence>
<accession>A0ABQ1LTQ0</accession>
<dbReference type="SUPFAM" id="SSF101874">
    <property type="entry name" value="YceI-like"/>
    <property type="match status" value="1"/>
</dbReference>
<dbReference type="Pfam" id="PF04264">
    <property type="entry name" value="YceI"/>
    <property type="match status" value="1"/>
</dbReference>
<dbReference type="Proteomes" id="UP000602004">
    <property type="component" value="Unassembled WGS sequence"/>
</dbReference>
<dbReference type="EMBL" id="BMHL01000002">
    <property type="protein sequence ID" value="GGC26562.1"/>
    <property type="molecule type" value="Genomic_DNA"/>
</dbReference>